<evidence type="ECO:0000313" key="4">
    <source>
        <dbReference type="EMBL" id="ARW18827.1"/>
    </source>
</evidence>
<dbReference type="InterPro" id="IPR031927">
    <property type="entry name" value="DUF4767"/>
</dbReference>
<keyword evidence="2" id="KW-1133">Transmembrane helix</keyword>
<dbReference type="RefSeq" id="WP_094104221.1">
    <property type="nucleotide sequence ID" value="NZ_CP085178.1"/>
</dbReference>
<feature type="compositionally biased region" description="Low complexity" evidence="1">
    <location>
        <begin position="43"/>
        <end position="53"/>
    </location>
</feature>
<feature type="region of interest" description="Disordered" evidence="1">
    <location>
        <begin position="43"/>
        <end position="81"/>
    </location>
</feature>
<feature type="domain" description="DUF4767" evidence="3">
    <location>
        <begin position="81"/>
        <end position="204"/>
    </location>
</feature>
<feature type="compositionally biased region" description="Low complexity" evidence="1">
    <location>
        <begin position="63"/>
        <end position="72"/>
    </location>
</feature>
<reference evidence="4 5" key="1">
    <citation type="submission" date="2017-05" db="EMBL/GenBank/DDBJ databases">
        <title>Genome sequence of Pediococcus pentosaceus strain SRCM100892.</title>
        <authorList>
            <person name="Cho S.H."/>
        </authorList>
    </citation>
    <scope>NUCLEOTIDE SEQUENCE [LARGE SCALE GENOMIC DNA]</scope>
    <source>
        <strain evidence="4 5">SRCM100892</strain>
    </source>
</reference>
<keyword evidence="2" id="KW-0812">Transmembrane</keyword>
<feature type="transmembrane region" description="Helical" evidence="2">
    <location>
        <begin position="12"/>
        <end position="35"/>
    </location>
</feature>
<dbReference type="Proteomes" id="UP000196118">
    <property type="component" value="Chromosome"/>
</dbReference>
<proteinExistence type="predicted"/>
<dbReference type="AlphaFoldDB" id="A0A1Y0VWA5"/>
<organism evidence="4 5">
    <name type="scientific">Pediococcus pentosaceus</name>
    <dbReference type="NCBI Taxonomy" id="1255"/>
    <lineage>
        <taxon>Bacteria</taxon>
        <taxon>Bacillati</taxon>
        <taxon>Bacillota</taxon>
        <taxon>Bacilli</taxon>
        <taxon>Lactobacillales</taxon>
        <taxon>Lactobacillaceae</taxon>
        <taxon>Pediococcus</taxon>
    </lineage>
</organism>
<evidence type="ECO:0000313" key="5">
    <source>
        <dbReference type="Proteomes" id="UP000196118"/>
    </source>
</evidence>
<evidence type="ECO:0000259" key="3">
    <source>
        <dbReference type="Pfam" id="PF15983"/>
    </source>
</evidence>
<name>A0A1Y0VWA5_PEDPE</name>
<dbReference type="EMBL" id="CP021474">
    <property type="protein sequence ID" value="ARW18827.1"/>
    <property type="molecule type" value="Genomic_DNA"/>
</dbReference>
<dbReference type="Pfam" id="PF15983">
    <property type="entry name" value="DUF4767"/>
    <property type="match status" value="1"/>
</dbReference>
<keyword evidence="2" id="KW-0472">Membrane</keyword>
<gene>
    <name evidence="4" type="ORF">S100892_00222</name>
</gene>
<protein>
    <recommendedName>
        <fullName evidence="3">DUF4767 domain-containing protein</fullName>
    </recommendedName>
</protein>
<sequence>MRHMKKPEKRSFGSINSVVWVILALIVVIAGYKFFYPNHVTNTTSSSNRSSSTKVIKVEEGKSSSSKAQSSSKKTKKTEKKIWTDKQDSELAAFISSWQQTMGQTYTGTNANASVSFGGVSFPDYLSKGQIYVNQQEVSMQWTRSEKADSEYKVVAVYTGDQYMYLFTFHNGQPEVLVTSQSASDGMNFKVTENADLVAEFQKVAAENTDK</sequence>
<evidence type="ECO:0000256" key="2">
    <source>
        <dbReference type="SAM" id="Phobius"/>
    </source>
</evidence>
<accession>A0A1Y0VWA5</accession>
<evidence type="ECO:0000256" key="1">
    <source>
        <dbReference type="SAM" id="MobiDB-lite"/>
    </source>
</evidence>